<evidence type="ECO:0000313" key="1">
    <source>
        <dbReference type="EMBL" id="KAL1199258.1"/>
    </source>
</evidence>
<proteinExistence type="predicted"/>
<organism evidence="1 2">
    <name type="scientific">Cardamine amara subsp. amara</name>
    <dbReference type="NCBI Taxonomy" id="228776"/>
    <lineage>
        <taxon>Eukaryota</taxon>
        <taxon>Viridiplantae</taxon>
        <taxon>Streptophyta</taxon>
        <taxon>Embryophyta</taxon>
        <taxon>Tracheophyta</taxon>
        <taxon>Spermatophyta</taxon>
        <taxon>Magnoliopsida</taxon>
        <taxon>eudicotyledons</taxon>
        <taxon>Gunneridae</taxon>
        <taxon>Pentapetalae</taxon>
        <taxon>rosids</taxon>
        <taxon>malvids</taxon>
        <taxon>Brassicales</taxon>
        <taxon>Brassicaceae</taxon>
        <taxon>Cardamineae</taxon>
        <taxon>Cardamine</taxon>
    </lineage>
</organism>
<dbReference type="EMBL" id="JBANAX010000650">
    <property type="protein sequence ID" value="KAL1199258.1"/>
    <property type="molecule type" value="Genomic_DNA"/>
</dbReference>
<gene>
    <name evidence="1" type="ORF">V5N11_008333</name>
</gene>
<dbReference type="Proteomes" id="UP001558713">
    <property type="component" value="Unassembled WGS sequence"/>
</dbReference>
<reference evidence="1 2" key="1">
    <citation type="submission" date="2024-04" db="EMBL/GenBank/DDBJ databases">
        <title>Genome assembly C_amara_ONT_v2.</title>
        <authorList>
            <person name="Yant L."/>
            <person name="Moore C."/>
            <person name="Slenker M."/>
        </authorList>
    </citation>
    <scope>NUCLEOTIDE SEQUENCE [LARGE SCALE GENOMIC DNA]</scope>
    <source>
        <tissue evidence="1">Leaf</tissue>
    </source>
</reference>
<protein>
    <submittedName>
        <fullName evidence="1">Uncharacterized protein</fullName>
    </submittedName>
</protein>
<accession>A0ABD0ZXB2</accession>
<sequence>MINRQAPSFIPTVGHVECMGIGSTPNTPWYADIANYLAADVQPNHLKQYTKKRFFRELRRYFWDEPYLYKHCSDGMYKGVSLKLRLPRYCFIVMDLSMLDILQLSRQLRKYFKLDFGGLPCLMMLMLL</sequence>
<evidence type="ECO:0000313" key="2">
    <source>
        <dbReference type="Proteomes" id="UP001558713"/>
    </source>
</evidence>
<keyword evidence="2" id="KW-1185">Reference proteome</keyword>
<name>A0ABD0ZXB2_CARAN</name>
<comment type="caution">
    <text evidence="1">The sequence shown here is derived from an EMBL/GenBank/DDBJ whole genome shotgun (WGS) entry which is preliminary data.</text>
</comment>
<dbReference type="AlphaFoldDB" id="A0ABD0ZXB2"/>